<dbReference type="Pfam" id="PF00589">
    <property type="entry name" value="Phage_integrase"/>
    <property type="match status" value="1"/>
</dbReference>
<keyword evidence="1" id="KW-0233">DNA recombination</keyword>
<gene>
    <name evidence="3" type="ORF">AB447_218130</name>
</gene>
<organism evidence="3 4">
    <name type="scientific">Bacillus glycinifermentans</name>
    <dbReference type="NCBI Taxonomy" id="1664069"/>
    <lineage>
        <taxon>Bacteria</taxon>
        <taxon>Bacillati</taxon>
        <taxon>Bacillota</taxon>
        <taxon>Bacilli</taxon>
        <taxon>Bacillales</taxon>
        <taxon>Bacillaceae</taxon>
        <taxon>Bacillus</taxon>
    </lineage>
</organism>
<dbReference type="Proteomes" id="UP000036168">
    <property type="component" value="Unassembled WGS sequence"/>
</dbReference>
<accession>A0A0T6BPZ8</accession>
<protein>
    <recommendedName>
        <fullName evidence="2">Tyr recombinase domain-containing protein</fullName>
    </recommendedName>
</protein>
<dbReference type="GO" id="GO:0006310">
    <property type="term" value="P:DNA recombination"/>
    <property type="evidence" value="ECO:0007669"/>
    <property type="project" value="UniProtKB-KW"/>
</dbReference>
<dbReference type="SUPFAM" id="SSF56349">
    <property type="entry name" value="DNA breaking-rejoining enzymes"/>
    <property type="match status" value="1"/>
</dbReference>
<evidence type="ECO:0000259" key="2">
    <source>
        <dbReference type="PROSITE" id="PS51898"/>
    </source>
</evidence>
<sequence>MIVRMERLLEKTSIMKHATPHILRHTHISMLTEDGVDLPTIMKRMGYDDIRTTMKIYTHVTEKMKEDASQKVQQTFGSILNMDFIKKCYQNVIFLSVSDEINGQTLGIPRVFAV</sequence>
<comment type="caution">
    <text evidence="3">The sequence shown here is derived from an EMBL/GenBank/DDBJ whole genome shotgun (WGS) entry which is preliminary data.</text>
</comment>
<dbReference type="InterPro" id="IPR013762">
    <property type="entry name" value="Integrase-like_cat_sf"/>
</dbReference>
<dbReference type="PROSITE" id="PS51898">
    <property type="entry name" value="TYR_RECOMBINASE"/>
    <property type="match status" value="1"/>
</dbReference>
<dbReference type="InterPro" id="IPR002104">
    <property type="entry name" value="Integrase_catalytic"/>
</dbReference>
<evidence type="ECO:0000256" key="1">
    <source>
        <dbReference type="ARBA" id="ARBA00023172"/>
    </source>
</evidence>
<dbReference type="GO" id="GO:0003677">
    <property type="term" value="F:DNA binding"/>
    <property type="evidence" value="ECO:0007669"/>
    <property type="project" value="InterPro"/>
</dbReference>
<dbReference type="Gene3D" id="1.10.443.10">
    <property type="entry name" value="Intergrase catalytic core"/>
    <property type="match status" value="1"/>
</dbReference>
<feature type="domain" description="Tyr recombinase" evidence="2">
    <location>
        <begin position="1"/>
        <end position="70"/>
    </location>
</feature>
<evidence type="ECO:0000313" key="3">
    <source>
        <dbReference type="EMBL" id="KRT93707.1"/>
    </source>
</evidence>
<reference evidence="3 4" key="1">
    <citation type="journal article" date="2015" name="Int. J. Syst. Evol. Microbiol.">
        <title>Bacillus glycinifermentans sp. nov., isolated from fermented soybean paste.</title>
        <authorList>
            <person name="Kim S.J."/>
            <person name="Dunlap C.A."/>
            <person name="Kwon S.W."/>
            <person name="Rooney A.P."/>
        </authorList>
    </citation>
    <scope>NUCLEOTIDE SEQUENCE [LARGE SCALE GENOMIC DNA]</scope>
    <source>
        <strain evidence="3 4">GO-13</strain>
    </source>
</reference>
<dbReference type="EMBL" id="LECW02000020">
    <property type="protein sequence ID" value="KRT93707.1"/>
    <property type="molecule type" value="Genomic_DNA"/>
</dbReference>
<dbReference type="AlphaFoldDB" id="A0A0T6BPZ8"/>
<dbReference type="GO" id="GO:0015074">
    <property type="term" value="P:DNA integration"/>
    <property type="evidence" value="ECO:0007669"/>
    <property type="project" value="InterPro"/>
</dbReference>
<name>A0A0T6BPZ8_9BACI</name>
<evidence type="ECO:0000313" key="4">
    <source>
        <dbReference type="Proteomes" id="UP000036168"/>
    </source>
</evidence>
<dbReference type="InterPro" id="IPR011010">
    <property type="entry name" value="DNA_brk_join_enz"/>
</dbReference>
<proteinExistence type="predicted"/>